<evidence type="ECO:0000256" key="3">
    <source>
        <dbReference type="ARBA" id="ARBA00022833"/>
    </source>
</evidence>
<evidence type="ECO:0000256" key="5">
    <source>
        <dbReference type="ARBA" id="ARBA00023125"/>
    </source>
</evidence>
<evidence type="ECO:0000256" key="6">
    <source>
        <dbReference type="ARBA" id="ARBA00023163"/>
    </source>
</evidence>
<keyword evidence="4" id="KW-0805">Transcription regulation</keyword>
<comment type="caution">
    <text evidence="11">The sequence shown here is derived from an EMBL/GenBank/DDBJ whole genome shotgun (WGS) entry which is preliminary data.</text>
</comment>
<evidence type="ECO:0000256" key="7">
    <source>
        <dbReference type="ARBA" id="ARBA00023170"/>
    </source>
</evidence>
<keyword evidence="6" id="KW-0804">Transcription</keyword>
<evidence type="ECO:0000256" key="2">
    <source>
        <dbReference type="ARBA" id="ARBA00022771"/>
    </source>
</evidence>
<evidence type="ECO:0000313" key="12">
    <source>
        <dbReference type="Proteomes" id="UP001217089"/>
    </source>
</evidence>
<dbReference type="InterPro" id="IPR001628">
    <property type="entry name" value="Znf_hrmn_rcpt"/>
</dbReference>
<dbReference type="CDD" id="cd06916">
    <property type="entry name" value="NR_DBD_like"/>
    <property type="match status" value="1"/>
</dbReference>
<keyword evidence="5" id="KW-0238">DNA-binding</keyword>
<keyword evidence="12" id="KW-1185">Reference proteome</keyword>
<dbReference type="PROSITE" id="PS51030">
    <property type="entry name" value="NUCLEAR_REC_DBD_2"/>
    <property type="match status" value="1"/>
</dbReference>
<feature type="domain" description="Nuclear receptor" evidence="10">
    <location>
        <begin position="57"/>
        <end position="132"/>
    </location>
</feature>
<name>A0ABQ9E574_TEGGR</name>
<keyword evidence="1" id="KW-0479">Metal-binding</keyword>
<keyword evidence="8" id="KW-0539">Nucleus</keyword>
<evidence type="ECO:0000256" key="1">
    <source>
        <dbReference type="ARBA" id="ARBA00022723"/>
    </source>
</evidence>
<proteinExistence type="predicted"/>
<dbReference type="PRINTS" id="PR00047">
    <property type="entry name" value="STROIDFINGER"/>
</dbReference>
<accession>A0ABQ9E574</accession>
<dbReference type="SUPFAM" id="SSF57716">
    <property type="entry name" value="Glucocorticoid receptor-like (DNA-binding domain)"/>
    <property type="match status" value="1"/>
</dbReference>
<keyword evidence="7" id="KW-0675">Receptor</keyword>
<organism evidence="11 12">
    <name type="scientific">Tegillarca granosa</name>
    <name type="common">Malaysian cockle</name>
    <name type="synonym">Anadara granosa</name>
    <dbReference type="NCBI Taxonomy" id="220873"/>
    <lineage>
        <taxon>Eukaryota</taxon>
        <taxon>Metazoa</taxon>
        <taxon>Spiralia</taxon>
        <taxon>Lophotrochozoa</taxon>
        <taxon>Mollusca</taxon>
        <taxon>Bivalvia</taxon>
        <taxon>Autobranchia</taxon>
        <taxon>Pteriomorphia</taxon>
        <taxon>Arcoida</taxon>
        <taxon>Arcoidea</taxon>
        <taxon>Arcidae</taxon>
        <taxon>Tegillarca</taxon>
    </lineage>
</organism>
<dbReference type="SMART" id="SM00399">
    <property type="entry name" value="ZnF_C4"/>
    <property type="match status" value="1"/>
</dbReference>
<reference evidence="11 12" key="1">
    <citation type="submission" date="2022-12" db="EMBL/GenBank/DDBJ databases">
        <title>Chromosome-level genome of Tegillarca granosa.</title>
        <authorList>
            <person name="Kim J."/>
        </authorList>
    </citation>
    <scope>NUCLEOTIDE SEQUENCE [LARGE SCALE GENOMIC DNA]</scope>
    <source>
        <strain evidence="11">Teg-2019</strain>
        <tissue evidence="11">Adductor muscle</tissue>
    </source>
</reference>
<evidence type="ECO:0000256" key="8">
    <source>
        <dbReference type="ARBA" id="ARBA00023242"/>
    </source>
</evidence>
<dbReference type="Gene3D" id="3.30.50.10">
    <property type="entry name" value="Erythroid Transcription Factor GATA-1, subunit A"/>
    <property type="match status" value="1"/>
</dbReference>
<evidence type="ECO:0000256" key="9">
    <source>
        <dbReference type="SAM" id="MobiDB-lite"/>
    </source>
</evidence>
<gene>
    <name evidence="11" type="ORF">KUTeg_023641</name>
</gene>
<evidence type="ECO:0000313" key="11">
    <source>
        <dbReference type="EMBL" id="KAJ8299581.1"/>
    </source>
</evidence>
<dbReference type="InterPro" id="IPR050234">
    <property type="entry name" value="Nuclear_hormone_rcpt_NR1"/>
</dbReference>
<keyword evidence="3" id="KW-0862">Zinc</keyword>
<dbReference type="InterPro" id="IPR013088">
    <property type="entry name" value="Znf_NHR/GATA"/>
</dbReference>
<feature type="region of interest" description="Disordered" evidence="9">
    <location>
        <begin position="200"/>
        <end position="220"/>
    </location>
</feature>
<dbReference type="Pfam" id="PF00105">
    <property type="entry name" value="zf-C4"/>
    <property type="match status" value="1"/>
</dbReference>
<protein>
    <recommendedName>
        <fullName evidence="10">Nuclear receptor domain-containing protein</fullName>
    </recommendedName>
</protein>
<dbReference type="PANTHER" id="PTHR24082">
    <property type="entry name" value="NUCLEAR HORMONE RECEPTOR"/>
    <property type="match status" value="1"/>
</dbReference>
<evidence type="ECO:0000256" key="4">
    <source>
        <dbReference type="ARBA" id="ARBA00023015"/>
    </source>
</evidence>
<keyword evidence="2" id="KW-0863">Zinc-finger</keyword>
<dbReference type="Proteomes" id="UP001217089">
    <property type="component" value="Unassembled WGS sequence"/>
</dbReference>
<evidence type="ECO:0000259" key="10">
    <source>
        <dbReference type="PROSITE" id="PS51030"/>
    </source>
</evidence>
<sequence length="280" mass="31179">MGTPDLFFQLIMPAFQMVGYFKFKMSAESEEIPKSEVLENEDQSSNKGFLKSSPLELPPCDVCGGKASGIHYGVNSCEACKGFFRRYLSRKEPYVCNKNNKCVITDRPRGNCSACRMNKCLELGMSKEAVRQGRYTLEERTKTINAVRVLQGKDVGDMDHKFTPDYNQMTTDISPDYHMTDDIKAALDLQALSIQSQTVSSSNSASGSPSGLNSSASVSPPVFGVNSEEIKDEKEKDSKLQVILACLTEAYNQFQYPSRKITLEEMQDKFNQASVSIVFI</sequence>
<dbReference type="EMBL" id="JARBDR010000921">
    <property type="protein sequence ID" value="KAJ8299581.1"/>
    <property type="molecule type" value="Genomic_DNA"/>
</dbReference>
<dbReference type="PANTHER" id="PTHR24082:SF473">
    <property type="entry name" value="ECDYSONE-INDUCED PROTEIN 75B, ISOFORM B"/>
    <property type="match status" value="1"/>
</dbReference>